<dbReference type="EMBL" id="JAJHUN010000003">
    <property type="protein sequence ID" value="KAJ4160014.1"/>
    <property type="molecule type" value="Genomic_DNA"/>
</dbReference>
<comment type="caution">
    <text evidence="5">The sequence shown here is derived from an EMBL/GenBank/DDBJ whole genome shotgun (WGS) entry which is preliminary data.</text>
</comment>
<evidence type="ECO:0000256" key="2">
    <source>
        <dbReference type="ARBA" id="ARBA00023242"/>
    </source>
</evidence>
<dbReference type="CDD" id="cd00067">
    <property type="entry name" value="GAL4"/>
    <property type="match status" value="1"/>
</dbReference>
<accession>A0A9W8QM77</accession>
<evidence type="ECO:0000256" key="3">
    <source>
        <dbReference type="SAM" id="MobiDB-lite"/>
    </source>
</evidence>
<evidence type="ECO:0000256" key="1">
    <source>
        <dbReference type="ARBA" id="ARBA00004123"/>
    </source>
</evidence>
<feature type="domain" description="Zn(2)-C6 fungal-type" evidence="4">
    <location>
        <begin position="27"/>
        <end position="54"/>
    </location>
</feature>
<name>A0A9W8QM77_AKAMU</name>
<evidence type="ECO:0000313" key="5">
    <source>
        <dbReference type="EMBL" id="KAJ4160014.1"/>
    </source>
</evidence>
<comment type="subcellular location">
    <subcellularLocation>
        <location evidence="1">Nucleus</location>
    </subcellularLocation>
</comment>
<organism evidence="5 6">
    <name type="scientific">Akanthomyces muscarius</name>
    <name type="common">Entomopathogenic fungus</name>
    <name type="synonym">Lecanicillium muscarium</name>
    <dbReference type="NCBI Taxonomy" id="2231603"/>
    <lineage>
        <taxon>Eukaryota</taxon>
        <taxon>Fungi</taxon>
        <taxon>Dikarya</taxon>
        <taxon>Ascomycota</taxon>
        <taxon>Pezizomycotina</taxon>
        <taxon>Sordariomycetes</taxon>
        <taxon>Hypocreomycetidae</taxon>
        <taxon>Hypocreales</taxon>
        <taxon>Cordycipitaceae</taxon>
        <taxon>Akanthomyces</taxon>
    </lineage>
</organism>
<dbReference type="InterPro" id="IPR050613">
    <property type="entry name" value="Sec_Metabolite_Reg"/>
</dbReference>
<sequence length="416" mass="46182">MFSTFSVRGDGDVPPSARRRPPHVMQACTRCHRNRIKCDDERPCRSCRETRSPCFDRSLNARATARVAVDTRSRPRPRSHIEGLPAESLGASTNTGSDSTQSAREYEGQRPPEANSCPDQSTGSWQLFVQHFNSAIRSGKSCPDDYDENLLTLSPSPPPVSFSGTTPLDTLDKAAEERLLTAFLQSYQVIAPIISASWLWKYHAHLWSHGPARQPCHFLDILLALSVHQAISLADDDANDPYQMGGPPGYYYFESHTSARNADMMDPQNVPPFMERVNSVIVRARTCLALQALDNVLSTIASIPHLVPRQSSQDLIKVALQKSSESMQIFERISDTESFVQVTKLAQLVRDASESCSLYPSNRSRSNKGSSFDNLTEFCGITAAAVKSSIIPIHVWAWLATNGIERSRTENQPGRF</sequence>
<dbReference type="Gene3D" id="4.10.240.10">
    <property type="entry name" value="Zn(2)-C6 fungal-type DNA-binding domain"/>
    <property type="match status" value="1"/>
</dbReference>
<dbReference type="GO" id="GO:0000981">
    <property type="term" value="F:DNA-binding transcription factor activity, RNA polymerase II-specific"/>
    <property type="evidence" value="ECO:0007669"/>
    <property type="project" value="InterPro"/>
</dbReference>
<feature type="region of interest" description="Disordered" evidence="3">
    <location>
        <begin position="1"/>
        <end position="21"/>
    </location>
</feature>
<reference evidence="5" key="1">
    <citation type="journal article" date="2023" name="Access Microbiol">
        <title>De-novo genome assembly for Akanthomyces muscarius, a biocontrol agent of insect agricultural pests.</title>
        <authorList>
            <person name="Erdos Z."/>
            <person name="Studholme D.J."/>
            <person name="Raymond B."/>
            <person name="Sharma M."/>
        </authorList>
    </citation>
    <scope>NUCLEOTIDE SEQUENCE</scope>
    <source>
        <strain evidence="5">Ve6</strain>
    </source>
</reference>
<dbReference type="PROSITE" id="PS50048">
    <property type="entry name" value="ZN2_CY6_FUNGAL_2"/>
    <property type="match status" value="1"/>
</dbReference>
<evidence type="ECO:0000259" key="4">
    <source>
        <dbReference type="PROSITE" id="PS50048"/>
    </source>
</evidence>
<dbReference type="InterPro" id="IPR036864">
    <property type="entry name" value="Zn2-C6_fun-type_DNA-bd_sf"/>
</dbReference>
<dbReference type="GO" id="GO:0008270">
    <property type="term" value="F:zinc ion binding"/>
    <property type="evidence" value="ECO:0007669"/>
    <property type="project" value="InterPro"/>
</dbReference>
<keyword evidence="2" id="KW-0539">Nucleus</keyword>
<dbReference type="InterPro" id="IPR001138">
    <property type="entry name" value="Zn2Cys6_DnaBD"/>
</dbReference>
<dbReference type="AlphaFoldDB" id="A0A9W8QM77"/>
<protein>
    <recommendedName>
        <fullName evidence="4">Zn(2)-C6 fungal-type domain-containing protein</fullName>
    </recommendedName>
</protein>
<dbReference type="SUPFAM" id="SSF57701">
    <property type="entry name" value="Zn2/Cys6 DNA-binding domain"/>
    <property type="match status" value="1"/>
</dbReference>
<dbReference type="GeneID" id="80895108"/>
<gene>
    <name evidence="5" type="ORF">LMH87_007949</name>
</gene>
<dbReference type="KEGG" id="amus:LMH87_007949"/>
<evidence type="ECO:0000313" key="6">
    <source>
        <dbReference type="Proteomes" id="UP001144673"/>
    </source>
</evidence>
<proteinExistence type="predicted"/>
<dbReference type="GO" id="GO:0005634">
    <property type="term" value="C:nucleus"/>
    <property type="evidence" value="ECO:0007669"/>
    <property type="project" value="UniProtKB-SubCell"/>
</dbReference>
<dbReference type="PANTHER" id="PTHR31001">
    <property type="entry name" value="UNCHARACTERIZED TRANSCRIPTIONAL REGULATORY PROTEIN"/>
    <property type="match status" value="1"/>
</dbReference>
<feature type="region of interest" description="Disordered" evidence="3">
    <location>
        <begin position="66"/>
        <end position="120"/>
    </location>
</feature>
<keyword evidence="6" id="KW-1185">Reference proteome</keyword>
<dbReference type="RefSeq" id="XP_056057819.1">
    <property type="nucleotide sequence ID" value="XM_056201395.1"/>
</dbReference>
<dbReference type="Proteomes" id="UP001144673">
    <property type="component" value="Unassembled WGS sequence"/>
</dbReference>
<dbReference type="Pfam" id="PF00172">
    <property type="entry name" value="Zn_clus"/>
    <property type="match status" value="1"/>
</dbReference>
<feature type="compositionally biased region" description="Polar residues" evidence="3">
    <location>
        <begin position="90"/>
        <end position="103"/>
    </location>
</feature>
<dbReference type="PROSITE" id="PS00463">
    <property type="entry name" value="ZN2_CY6_FUNGAL_1"/>
    <property type="match status" value="1"/>
</dbReference>